<sequence precursor="true">MTFNLHTNLFRQLFNNVLFKGLICGIATFNVLSGPTFAVAANPINDAAEYKEWGLDYPGKTPSKGTTADSEKPVERPVSQAPVSQAPVSNPSGLMGGTVPQDIAGSFEQAAVHVIVFYADGKHIMMPGWIVDTERRIILTFALMKDATRVHIAYPQVPSDDKDSMIGSPAVILQYDTKMDVAYLQAKTMPQGLAHLTTSNAPQTRPEPQRTVSHKPTAPMPPAQGGHNGGQQGHFNGGGFNGGQQGSFNGGHLQGNGNGGYTPPQQQANPLVGKWYLQDVVNGTQIQIAVAFGAQGQFAMEVMSVDAYGQQNYDSDNGSYTIQGNTLTVNTSDGPEQSRFWFENGVLYVQLVANGTTFAFQQAA</sequence>
<feature type="chain" id="PRO_5022144891" evidence="2">
    <location>
        <begin position="41"/>
        <end position="364"/>
    </location>
</feature>
<name>A0A517PLJ3_9PLAN</name>
<keyword evidence="4" id="KW-1185">Reference proteome</keyword>
<organism evidence="3 4">
    <name type="scientific">Gimesia chilikensis</name>
    <dbReference type="NCBI Taxonomy" id="2605989"/>
    <lineage>
        <taxon>Bacteria</taxon>
        <taxon>Pseudomonadati</taxon>
        <taxon>Planctomycetota</taxon>
        <taxon>Planctomycetia</taxon>
        <taxon>Planctomycetales</taxon>
        <taxon>Planctomycetaceae</taxon>
        <taxon>Gimesia</taxon>
    </lineage>
</organism>
<feature type="region of interest" description="Disordered" evidence="1">
    <location>
        <begin position="196"/>
        <end position="266"/>
    </location>
</feature>
<gene>
    <name evidence="3" type="ORF">HG66A1_20210</name>
</gene>
<evidence type="ECO:0000256" key="2">
    <source>
        <dbReference type="SAM" id="SignalP"/>
    </source>
</evidence>
<feature type="signal peptide" evidence="2">
    <location>
        <begin position="1"/>
        <end position="40"/>
    </location>
</feature>
<dbReference type="AlphaFoldDB" id="A0A517PLJ3"/>
<feature type="region of interest" description="Disordered" evidence="1">
    <location>
        <begin position="59"/>
        <end position="95"/>
    </location>
</feature>
<evidence type="ECO:0000313" key="4">
    <source>
        <dbReference type="Proteomes" id="UP000320421"/>
    </source>
</evidence>
<protein>
    <submittedName>
        <fullName evidence="3">Uncharacterized protein</fullName>
    </submittedName>
</protein>
<dbReference type="Proteomes" id="UP000320421">
    <property type="component" value="Chromosome"/>
</dbReference>
<feature type="compositionally biased region" description="Gly residues" evidence="1">
    <location>
        <begin position="226"/>
        <end position="260"/>
    </location>
</feature>
<accession>A0A517PLJ3</accession>
<evidence type="ECO:0000256" key="1">
    <source>
        <dbReference type="SAM" id="MobiDB-lite"/>
    </source>
</evidence>
<proteinExistence type="predicted"/>
<feature type="compositionally biased region" description="Polar residues" evidence="1">
    <location>
        <begin position="81"/>
        <end position="92"/>
    </location>
</feature>
<dbReference type="OrthoDB" id="277832at2"/>
<keyword evidence="2" id="KW-0732">Signal</keyword>
<dbReference type="RefSeq" id="WP_145182801.1">
    <property type="nucleotide sequence ID" value="NZ_CP036266.1"/>
</dbReference>
<dbReference type="EMBL" id="CP036266">
    <property type="protein sequence ID" value="QDT20236.1"/>
    <property type="molecule type" value="Genomic_DNA"/>
</dbReference>
<reference evidence="3 4" key="1">
    <citation type="submission" date="2019-02" db="EMBL/GenBank/DDBJ databases">
        <title>Deep-cultivation of Planctomycetes and their phenomic and genomic characterization uncovers novel biology.</title>
        <authorList>
            <person name="Wiegand S."/>
            <person name="Jogler M."/>
            <person name="Boedeker C."/>
            <person name="Pinto D."/>
            <person name="Vollmers J."/>
            <person name="Rivas-Marin E."/>
            <person name="Kohn T."/>
            <person name="Peeters S.H."/>
            <person name="Heuer A."/>
            <person name="Rast P."/>
            <person name="Oberbeckmann S."/>
            <person name="Bunk B."/>
            <person name="Jeske O."/>
            <person name="Meyerdierks A."/>
            <person name="Storesund J.E."/>
            <person name="Kallscheuer N."/>
            <person name="Luecker S."/>
            <person name="Lage O.M."/>
            <person name="Pohl T."/>
            <person name="Merkel B.J."/>
            <person name="Hornburger P."/>
            <person name="Mueller R.-W."/>
            <person name="Bruemmer F."/>
            <person name="Labrenz M."/>
            <person name="Spormann A.M."/>
            <person name="Op den Camp H."/>
            <person name="Overmann J."/>
            <person name="Amann R."/>
            <person name="Jetten M.S.M."/>
            <person name="Mascher T."/>
            <person name="Medema M.H."/>
            <person name="Devos D.P."/>
            <person name="Kaster A.-K."/>
            <person name="Ovreas L."/>
            <person name="Rohde M."/>
            <person name="Galperin M.Y."/>
            <person name="Jogler C."/>
        </authorList>
    </citation>
    <scope>NUCLEOTIDE SEQUENCE [LARGE SCALE GENOMIC DNA]</scope>
    <source>
        <strain evidence="3 4">HG66A1</strain>
    </source>
</reference>
<evidence type="ECO:0000313" key="3">
    <source>
        <dbReference type="EMBL" id="QDT20236.1"/>
    </source>
</evidence>